<dbReference type="EMBL" id="BJNE01000007">
    <property type="protein sequence ID" value="GEC12730.1"/>
    <property type="molecule type" value="Genomic_DNA"/>
</dbReference>
<name>A0ABQ0RLS9_GLUNI</name>
<protein>
    <submittedName>
        <fullName evidence="1">Uncharacterized protein</fullName>
    </submittedName>
</protein>
<organism evidence="1 2">
    <name type="scientific">Glutamicibacter nicotianae</name>
    <name type="common">Arthrobacter nicotianae</name>
    <dbReference type="NCBI Taxonomy" id="37929"/>
    <lineage>
        <taxon>Bacteria</taxon>
        <taxon>Bacillati</taxon>
        <taxon>Actinomycetota</taxon>
        <taxon>Actinomycetes</taxon>
        <taxon>Micrococcales</taxon>
        <taxon>Micrococcaceae</taxon>
        <taxon>Glutamicibacter</taxon>
    </lineage>
</organism>
<reference evidence="1 2" key="1">
    <citation type="submission" date="2019-06" db="EMBL/GenBank/DDBJ databases">
        <title>Whole genome shotgun sequence of Glutamicibacter nicotianae NBRC 14234.</title>
        <authorList>
            <person name="Hosoyama A."/>
            <person name="Uohara A."/>
            <person name="Ohji S."/>
            <person name="Ichikawa N."/>
        </authorList>
    </citation>
    <scope>NUCLEOTIDE SEQUENCE [LARGE SCALE GENOMIC DNA]</scope>
    <source>
        <strain evidence="1 2">NBRC 14234</strain>
    </source>
</reference>
<accession>A0ABQ0RLS9</accession>
<evidence type="ECO:0000313" key="1">
    <source>
        <dbReference type="EMBL" id="GEC12730.1"/>
    </source>
</evidence>
<dbReference type="Proteomes" id="UP000316242">
    <property type="component" value="Unassembled WGS sequence"/>
</dbReference>
<sequence>MSLEVLQGVKDMFPAGTRVHLHEAKLFSPPQLSDFPYVVLHGGWGEETSGERGDRSSDDIPDQTAFTLRCTVVALSLEGLNALARISRTALNRQRPVVAGWKFSRLRQVEVLTAEPDNRVSVETINPVYLVDEYPFMGSRV</sequence>
<comment type="caution">
    <text evidence="1">The sequence shown here is derived from an EMBL/GenBank/DDBJ whole genome shotgun (WGS) entry which is preliminary data.</text>
</comment>
<keyword evidence="2" id="KW-1185">Reference proteome</keyword>
<dbReference type="RefSeq" id="WP_141357678.1">
    <property type="nucleotide sequence ID" value="NZ_BAAAWM010000001.1"/>
</dbReference>
<gene>
    <name evidence="1" type="ORF">ANI01nite_19330</name>
</gene>
<evidence type="ECO:0000313" key="2">
    <source>
        <dbReference type="Proteomes" id="UP000316242"/>
    </source>
</evidence>
<proteinExistence type="predicted"/>